<dbReference type="InterPro" id="IPR024977">
    <property type="entry name" value="Apc4-like_WD40_dom"/>
</dbReference>
<evidence type="ECO:0000256" key="4">
    <source>
        <dbReference type="ARBA" id="ARBA00023242"/>
    </source>
</evidence>
<dbReference type="SMART" id="SM00343">
    <property type="entry name" value="ZnF_C2HC"/>
    <property type="match status" value="4"/>
</dbReference>
<dbReference type="PANTHER" id="PTHR22846:SF2">
    <property type="entry name" value="F-BOX-LIKE_WD REPEAT-CONTAINING PROTEIN EBI"/>
    <property type="match status" value="1"/>
</dbReference>
<dbReference type="Gene3D" id="2.130.10.10">
    <property type="entry name" value="YVTN repeat-like/Quinoprotein amine dehydrogenase"/>
    <property type="match status" value="1"/>
</dbReference>
<comment type="subcellular location">
    <subcellularLocation>
        <location evidence="1">Nucleus</location>
    </subcellularLocation>
</comment>
<dbReference type="SMART" id="SM00667">
    <property type="entry name" value="LisH"/>
    <property type="match status" value="1"/>
</dbReference>
<feature type="domain" description="CCHC-type" evidence="7">
    <location>
        <begin position="888"/>
        <end position="905"/>
    </location>
</feature>
<dbReference type="PANTHER" id="PTHR22846">
    <property type="entry name" value="WD40 REPEAT PROTEIN"/>
    <property type="match status" value="1"/>
</dbReference>
<dbReference type="PRINTS" id="PR00320">
    <property type="entry name" value="GPROTEINBRPT"/>
</dbReference>
<feature type="region of interest" description="Disordered" evidence="6">
    <location>
        <begin position="501"/>
        <end position="530"/>
    </location>
</feature>
<dbReference type="InterPro" id="IPR001878">
    <property type="entry name" value="Znf_CCHC"/>
</dbReference>
<evidence type="ECO:0000259" key="7">
    <source>
        <dbReference type="SMART" id="SM00343"/>
    </source>
</evidence>
<evidence type="ECO:0000313" key="9">
    <source>
        <dbReference type="Proteomes" id="UP000052943"/>
    </source>
</evidence>
<feature type="region of interest" description="Disordered" evidence="6">
    <location>
        <begin position="840"/>
        <end position="864"/>
    </location>
</feature>
<dbReference type="SMART" id="SM00320">
    <property type="entry name" value="WD40"/>
    <property type="match status" value="7"/>
</dbReference>
<dbReference type="InterPro" id="IPR019775">
    <property type="entry name" value="WD40_repeat_CS"/>
</dbReference>
<dbReference type="Pfam" id="PF08513">
    <property type="entry name" value="LisH"/>
    <property type="match status" value="1"/>
</dbReference>
<dbReference type="AlphaFoldDB" id="A0A0W8BZD4"/>
<dbReference type="InterPro" id="IPR015943">
    <property type="entry name" value="WD40/YVTN_repeat-like_dom_sf"/>
</dbReference>
<dbReference type="Gene3D" id="1.20.960.30">
    <property type="match status" value="1"/>
</dbReference>
<dbReference type="InterPro" id="IPR036322">
    <property type="entry name" value="WD40_repeat_dom_sf"/>
</dbReference>
<dbReference type="Pfam" id="PF00400">
    <property type="entry name" value="WD40"/>
    <property type="match status" value="4"/>
</dbReference>
<dbReference type="CDD" id="cd00200">
    <property type="entry name" value="WD40"/>
    <property type="match status" value="1"/>
</dbReference>
<dbReference type="STRING" id="4790.A0A0W8BZD4"/>
<gene>
    <name evidence="8" type="ORF">AM587_10017796</name>
</gene>
<feature type="repeat" description="WD" evidence="5">
    <location>
        <begin position="312"/>
        <end position="344"/>
    </location>
</feature>
<feature type="repeat" description="WD" evidence="5">
    <location>
        <begin position="188"/>
        <end position="220"/>
    </location>
</feature>
<dbReference type="OrthoDB" id="127926at2759"/>
<dbReference type="Pfam" id="PF12894">
    <property type="entry name" value="ANAPC4_WD40"/>
    <property type="match status" value="1"/>
</dbReference>
<dbReference type="InterPro" id="IPR001680">
    <property type="entry name" value="WD40_rpt"/>
</dbReference>
<feature type="region of interest" description="Disordered" evidence="6">
    <location>
        <begin position="98"/>
        <end position="122"/>
    </location>
</feature>
<evidence type="ECO:0000256" key="1">
    <source>
        <dbReference type="ARBA" id="ARBA00004123"/>
    </source>
</evidence>
<dbReference type="GO" id="GO:0003676">
    <property type="term" value="F:nucleic acid binding"/>
    <property type="evidence" value="ECO:0007669"/>
    <property type="project" value="InterPro"/>
</dbReference>
<comment type="caution">
    <text evidence="8">The sequence shown here is derived from an EMBL/GenBank/DDBJ whole genome shotgun (WGS) entry which is preliminary data.</text>
</comment>
<name>A0A0W8BZD4_PHYNI</name>
<dbReference type="FunFam" id="1.20.960.30:FF:000003">
    <property type="entry name" value="Related to Nuclear receptor co-repressor/HDAC3 complex subunit TBLR1"/>
    <property type="match status" value="1"/>
</dbReference>
<dbReference type="Proteomes" id="UP000052943">
    <property type="component" value="Unassembled WGS sequence"/>
</dbReference>
<dbReference type="GO" id="GO:0006357">
    <property type="term" value="P:regulation of transcription by RNA polymerase II"/>
    <property type="evidence" value="ECO:0007669"/>
    <property type="project" value="TreeGrafter"/>
</dbReference>
<protein>
    <submittedName>
        <fullName evidence="8">F-box/WD repeat-containing protein TBL1X</fullName>
    </submittedName>
</protein>
<dbReference type="InterPro" id="IPR020472">
    <property type="entry name" value="WD40_PAC1"/>
</dbReference>
<keyword evidence="2 5" id="KW-0853">WD repeat</keyword>
<dbReference type="GO" id="GO:0003714">
    <property type="term" value="F:transcription corepressor activity"/>
    <property type="evidence" value="ECO:0007669"/>
    <property type="project" value="InterPro"/>
</dbReference>
<accession>A0A0W8BZD4</accession>
<dbReference type="PROSITE" id="PS50294">
    <property type="entry name" value="WD_REPEATS_REGION"/>
    <property type="match status" value="5"/>
</dbReference>
<feature type="domain" description="CCHC-type" evidence="7">
    <location>
        <begin position="825"/>
        <end position="842"/>
    </location>
</feature>
<proteinExistence type="predicted"/>
<sequence length="1153" mass="127372">MTITSDEVNFLVYRYLQESGFLHSAFTFAYESQLAKSSVINTELPPGALVSFMQKGLQYVGIEAHINEDGTERECDGDFSLLSPHICRVAQSASSSARSFKASNKRKRKGDGSPDAVDGTKEMNGVDKLDKEALVLLSGHEKEVYACSWSPVKNVLVSGSSDSTARVWSLPNKVENSKAIKPKVLSHGTGPHKDVTTLEWNHNGSLLASGTYNGKTRIWDAEGEMKHIFQYHNGPVFATRWSKSSLFLLSASFDKTVVVWDAATETKKQQLKLHDDPILDASWKDDATFATCSSDMSICVARVGETKADVVLRGHKDAINSVKWDPAGRYLASCSDDYTVKIWDPSKAIEKKNPADGEAMEVDSNENNKKDTDLDAVTSAALVYTLQEHKKEVYTFRWSCTGPGTSLPDQPLTLASASFDGTVKLWDAESGSCRRTFDHQYPVYGVAFSPDGEYLASGTVGGMVNVWSLKDGSLVKTYQANGDIYEVNWNKEGDQIAACVSSEQPTPTPELFPPPSDPSDDEFYESQDDSDSCQLFHDVDDVAVEREQNAGHPAKEQGRIRQLVELLTLQSHNVGDARSALVDKLLGVVKVNELLLTRATEEQIASAANDAITDEILASVDQEERRRNELAVKEQQIVAASTSTLEQLSPFRVLELVDVLDSTTGGMVKKVLTKVRRRAPLNARMERHNEMDRDVEFCKFCSAYGDHTAAQHRCRLCGVEGDHRSRSCPNQGAIPADSNTNSPVKTVATVEEQKFCTLCNSWGTHATERHRCRTCGAHGAHRSQRCPAASSSSLVPWIGPTELRKGRKYCSYCNAWRPHASDEHRCRLCGVIGDHGSKKCPKRMNGSSSSPRFTQHGDDTSPAMSPDKTKTFCTFCRREAAHTTNEHLCRVCRAVGLHRSDGCPQRSSSSTVLSYSVDAASKVRDRVLETIPQVLPPPAVTLVWRSLDKVGDADLILRKTLQRIGVWGGGSQTPITTPYAPPSANFSGVEAVDEAARDDSEAVQRYPLELKRVTSASSSCSNSSAPLMLNEGQSSGVYVLSYAEGHSVVPARILKYMRLLMHHEISTNAFSVVVRFDPRPSHWELMKPGMVSPRSLPSSPTLSRQLQKRMAHYTLQTLLGARDKLRELDTARRKLQHRLRQHEQIQAQRRKQS</sequence>
<organism evidence="8 9">
    <name type="scientific">Phytophthora nicotianae</name>
    <name type="common">Potato buckeye rot agent</name>
    <name type="synonym">Phytophthora parasitica</name>
    <dbReference type="NCBI Taxonomy" id="4792"/>
    <lineage>
        <taxon>Eukaryota</taxon>
        <taxon>Sar</taxon>
        <taxon>Stramenopiles</taxon>
        <taxon>Oomycota</taxon>
        <taxon>Peronosporomycetes</taxon>
        <taxon>Peronosporales</taxon>
        <taxon>Peronosporaceae</taxon>
        <taxon>Phytophthora</taxon>
    </lineage>
</organism>
<dbReference type="PROSITE" id="PS50896">
    <property type="entry name" value="LISH"/>
    <property type="match status" value="1"/>
</dbReference>
<keyword evidence="4" id="KW-0539">Nucleus</keyword>
<evidence type="ECO:0000256" key="2">
    <source>
        <dbReference type="ARBA" id="ARBA00022574"/>
    </source>
</evidence>
<feature type="compositionally biased region" description="Acidic residues" evidence="6">
    <location>
        <begin position="518"/>
        <end position="530"/>
    </location>
</feature>
<evidence type="ECO:0000256" key="6">
    <source>
        <dbReference type="SAM" id="MobiDB-lite"/>
    </source>
</evidence>
<feature type="compositionally biased region" description="Pro residues" evidence="6">
    <location>
        <begin position="506"/>
        <end position="517"/>
    </location>
</feature>
<feature type="domain" description="CCHC-type" evidence="7">
    <location>
        <begin position="713"/>
        <end position="730"/>
    </location>
</feature>
<reference evidence="8 9" key="1">
    <citation type="submission" date="2015-11" db="EMBL/GenBank/DDBJ databases">
        <title>Genomes and virulence difference between two physiological races of Phytophthora nicotianae.</title>
        <authorList>
            <person name="Liu H."/>
            <person name="Ma X."/>
            <person name="Yu H."/>
            <person name="Fang D."/>
            <person name="Li Y."/>
            <person name="Wang X."/>
            <person name="Wang W."/>
            <person name="Dong Y."/>
            <person name="Xiao B."/>
        </authorList>
    </citation>
    <scope>NUCLEOTIDE SEQUENCE [LARGE SCALE GENOMIC DNA]</scope>
    <source>
        <strain evidence="9">race 0</strain>
    </source>
</reference>
<dbReference type="InterPro" id="IPR045183">
    <property type="entry name" value="Ebi-like"/>
</dbReference>
<dbReference type="EMBL" id="LNFO01005619">
    <property type="protein sequence ID" value="KUF77211.1"/>
    <property type="molecule type" value="Genomic_DNA"/>
</dbReference>
<evidence type="ECO:0000256" key="5">
    <source>
        <dbReference type="PROSITE-ProRule" id="PRU00221"/>
    </source>
</evidence>
<feature type="repeat" description="WD" evidence="5">
    <location>
        <begin position="137"/>
        <end position="170"/>
    </location>
</feature>
<dbReference type="PROSITE" id="PS50082">
    <property type="entry name" value="WD_REPEATS_2"/>
    <property type="match status" value="6"/>
</dbReference>
<keyword evidence="3" id="KW-0677">Repeat</keyword>
<feature type="repeat" description="WD" evidence="5">
    <location>
        <begin position="436"/>
        <end position="477"/>
    </location>
</feature>
<evidence type="ECO:0000313" key="8">
    <source>
        <dbReference type="EMBL" id="KUF77211.1"/>
    </source>
</evidence>
<dbReference type="PROSITE" id="PS00678">
    <property type="entry name" value="WD_REPEATS_1"/>
    <property type="match status" value="1"/>
</dbReference>
<dbReference type="InterPro" id="IPR006594">
    <property type="entry name" value="LisH"/>
</dbReference>
<feature type="domain" description="CCHC-type" evidence="7">
    <location>
        <begin position="771"/>
        <end position="788"/>
    </location>
</feature>
<feature type="repeat" description="WD" evidence="5">
    <location>
        <begin position="414"/>
        <end position="436"/>
    </location>
</feature>
<dbReference type="GO" id="GO:0000118">
    <property type="term" value="C:histone deacetylase complex"/>
    <property type="evidence" value="ECO:0007669"/>
    <property type="project" value="TreeGrafter"/>
</dbReference>
<dbReference type="GO" id="GO:0008270">
    <property type="term" value="F:zinc ion binding"/>
    <property type="evidence" value="ECO:0007669"/>
    <property type="project" value="InterPro"/>
</dbReference>
<feature type="repeat" description="WD" evidence="5">
    <location>
        <begin position="229"/>
        <end position="270"/>
    </location>
</feature>
<dbReference type="SUPFAM" id="SSF50978">
    <property type="entry name" value="WD40 repeat-like"/>
    <property type="match status" value="1"/>
</dbReference>
<evidence type="ECO:0000256" key="3">
    <source>
        <dbReference type="ARBA" id="ARBA00022737"/>
    </source>
</evidence>